<accession>A0A223NUY5</accession>
<gene>
    <name evidence="1" type="ORF">MuYL_1674</name>
</gene>
<dbReference type="AlphaFoldDB" id="A0A223NUY5"/>
<protein>
    <submittedName>
        <fullName evidence="1">Uncharacterized protein</fullName>
    </submittedName>
</protein>
<proteinExistence type="predicted"/>
<dbReference type="EMBL" id="CP022743">
    <property type="protein sequence ID" value="ASU33570.1"/>
    <property type="molecule type" value="Genomic_DNA"/>
</dbReference>
<name>A0A223NUY5_9SPHI</name>
<reference evidence="1 2" key="1">
    <citation type="submission" date="2017-08" db="EMBL/GenBank/DDBJ databases">
        <title>Complete genome sequence of Mucilaginibacter sp. strain BJC16-A31.</title>
        <authorList>
            <consortium name="Henan University of Science and Technology"/>
            <person name="You X."/>
        </authorList>
    </citation>
    <scope>NUCLEOTIDE SEQUENCE [LARGE SCALE GENOMIC DNA]</scope>
    <source>
        <strain evidence="1 2">BJC16-A31</strain>
    </source>
</reference>
<dbReference type="KEGG" id="muc:MuYL_1674"/>
<organism evidence="1 2">
    <name type="scientific">Mucilaginibacter xinganensis</name>
    <dbReference type="NCBI Taxonomy" id="1234841"/>
    <lineage>
        <taxon>Bacteria</taxon>
        <taxon>Pseudomonadati</taxon>
        <taxon>Bacteroidota</taxon>
        <taxon>Sphingobacteriia</taxon>
        <taxon>Sphingobacteriales</taxon>
        <taxon>Sphingobacteriaceae</taxon>
        <taxon>Mucilaginibacter</taxon>
    </lineage>
</organism>
<dbReference type="Proteomes" id="UP000215002">
    <property type="component" value="Chromosome"/>
</dbReference>
<sequence>MIKIELTPLKGIDIENVGEVLLGQSRQSVDSLLGKPSEPDSTNSAFYELYELRIDFDEFGKVGYIEFLYGPFPERTELCIYDVNPFTIGAEKLVEILSRQNNGEIDTTEAEFSYAFLNISVGIWRQFTQKDMEESIAELKSTGKYEFNRSSIEDDLDKSRNFWTIGVGVANYYK</sequence>
<evidence type="ECO:0000313" key="1">
    <source>
        <dbReference type="EMBL" id="ASU33570.1"/>
    </source>
</evidence>
<dbReference type="OrthoDB" id="8604635at2"/>
<keyword evidence="2" id="KW-1185">Reference proteome</keyword>
<evidence type="ECO:0000313" key="2">
    <source>
        <dbReference type="Proteomes" id="UP000215002"/>
    </source>
</evidence>
<dbReference type="RefSeq" id="WP_094570010.1">
    <property type="nucleotide sequence ID" value="NZ_CP022743.1"/>
</dbReference>